<dbReference type="GO" id="GO:0005886">
    <property type="term" value="C:plasma membrane"/>
    <property type="evidence" value="ECO:0007669"/>
    <property type="project" value="TreeGrafter"/>
</dbReference>
<dbReference type="FunFam" id="3.30.565.10:FF:000006">
    <property type="entry name" value="Sensor histidine kinase WalK"/>
    <property type="match status" value="1"/>
</dbReference>
<keyword evidence="16" id="KW-1185">Reference proteome</keyword>
<sequence length="526" mass="59379">MSEQTPLLRTSRFDYIPLRVRLTLWYVGLLGLILMIFGALLYVLLAQQVRQRDDALVRDVVLQIESALIEEYEVRQRHPPASISMPALDTFLPASTPMFVQVLSPDGVVRMRNSLLGDSVLPRYREDLERAAAMREMVVRTLLLDESAGGSYLRYVNLYTYPVYVGNTLIGYIQVAYPLAETERMLRQLAVAIFGTVVAVCLVALIGGSFLARRALRPVERVTQTALQITRAEDLTRRIPKPAADDEIRHLVEAFNEMLARLEEVFRDQQRFVADVSHELRTPLTTLQSTVDLLRRGAFETPEQQAEALTMIASEVARLKRLVDDLMLLVRADAGETLQYEPVELDMLLLDVYRQAKVLARASGKPLEVRLGHEDQAIVRGDRDRLRQLILNLVDNAIKYTPEGRITLSLYREDGWVRLEVEDTGIGIPKEAQPHLFRRFYRVDRARSRELGGTGLGLAIVQWIAEAHGGYVDVESEEGKGSRFIVYLPIWQPSPRDHSGGAEAATVHPASESHRNPPGRDVVNDQ</sequence>
<dbReference type="Proteomes" id="UP000037784">
    <property type="component" value="Unassembled WGS sequence"/>
</dbReference>
<feature type="domain" description="HAMP" evidence="14">
    <location>
        <begin position="213"/>
        <end position="267"/>
    </location>
</feature>
<organism evidence="15 16">
    <name type="scientific">Ardenticatena maritima</name>
    <dbReference type="NCBI Taxonomy" id="872965"/>
    <lineage>
        <taxon>Bacteria</taxon>
        <taxon>Bacillati</taxon>
        <taxon>Chloroflexota</taxon>
        <taxon>Ardenticatenia</taxon>
        <taxon>Ardenticatenales</taxon>
        <taxon>Ardenticatenaceae</taxon>
        <taxon>Ardenticatena</taxon>
    </lineage>
</organism>
<dbReference type="Pfam" id="PF02518">
    <property type="entry name" value="HATPase_c"/>
    <property type="match status" value="1"/>
</dbReference>
<dbReference type="InterPro" id="IPR003660">
    <property type="entry name" value="HAMP_dom"/>
</dbReference>
<feature type="transmembrane region" description="Helical" evidence="12">
    <location>
        <begin position="189"/>
        <end position="212"/>
    </location>
</feature>
<evidence type="ECO:0000256" key="3">
    <source>
        <dbReference type="ARBA" id="ARBA00012438"/>
    </source>
</evidence>
<dbReference type="SUPFAM" id="SSF158472">
    <property type="entry name" value="HAMP domain-like"/>
    <property type="match status" value="1"/>
</dbReference>
<dbReference type="InterPro" id="IPR005467">
    <property type="entry name" value="His_kinase_dom"/>
</dbReference>
<comment type="caution">
    <text evidence="15">The sequence shown here is derived from an EMBL/GenBank/DDBJ whole genome shotgun (WGS) entry which is preliminary data.</text>
</comment>
<keyword evidence="5" id="KW-0808">Transferase</keyword>
<feature type="transmembrane region" description="Helical" evidence="12">
    <location>
        <begin position="24"/>
        <end position="45"/>
    </location>
</feature>
<evidence type="ECO:0000256" key="5">
    <source>
        <dbReference type="ARBA" id="ARBA00022679"/>
    </source>
</evidence>
<dbReference type="InParanoid" id="A0A0M8KAQ7"/>
<gene>
    <name evidence="15" type="ORF">ARMA_2794</name>
</gene>
<evidence type="ECO:0000256" key="10">
    <source>
        <dbReference type="ARBA" id="ARBA00023136"/>
    </source>
</evidence>
<dbReference type="PROSITE" id="PS50885">
    <property type="entry name" value="HAMP"/>
    <property type="match status" value="1"/>
</dbReference>
<dbReference type="AlphaFoldDB" id="A0A0M8KAQ7"/>
<dbReference type="Gene3D" id="3.30.565.10">
    <property type="entry name" value="Histidine kinase-like ATPase, C-terminal domain"/>
    <property type="match status" value="1"/>
</dbReference>
<dbReference type="InterPro" id="IPR036890">
    <property type="entry name" value="HATPase_C_sf"/>
</dbReference>
<dbReference type="FunCoup" id="A0A0M8KAQ7">
    <property type="interactions" value="164"/>
</dbReference>
<dbReference type="CDD" id="cd00082">
    <property type="entry name" value="HisKA"/>
    <property type="match status" value="1"/>
</dbReference>
<reference evidence="16" key="2">
    <citation type="submission" date="2015-08" db="EMBL/GenBank/DDBJ databases">
        <title>Draft Genome Sequence of a Heterotrophic Facultative Anaerobic Bacterium Ardenticatena maritima Strain 110S.</title>
        <authorList>
            <person name="Kawaichi S."/>
            <person name="Yoshida T."/>
            <person name="Sako Y."/>
            <person name="Nakamura R."/>
        </authorList>
    </citation>
    <scope>NUCLEOTIDE SEQUENCE [LARGE SCALE GENOMIC DNA]</scope>
    <source>
        <strain evidence="16">110S</strain>
    </source>
</reference>
<dbReference type="PRINTS" id="PR00344">
    <property type="entry name" value="BCTRLSENSOR"/>
</dbReference>
<dbReference type="GO" id="GO:0000155">
    <property type="term" value="F:phosphorelay sensor kinase activity"/>
    <property type="evidence" value="ECO:0007669"/>
    <property type="project" value="InterPro"/>
</dbReference>
<evidence type="ECO:0000256" key="9">
    <source>
        <dbReference type="ARBA" id="ARBA00023012"/>
    </source>
</evidence>
<dbReference type="PROSITE" id="PS50109">
    <property type="entry name" value="HIS_KIN"/>
    <property type="match status" value="1"/>
</dbReference>
<evidence type="ECO:0000313" key="16">
    <source>
        <dbReference type="Proteomes" id="UP000037784"/>
    </source>
</evidence>
<keyword evidence="10 12" id="KW-0472">Membrane</keyword>
<dbReference type="SMART" id="SM00388">
    <property type="entry name" value="HisKA"/>
    <property type="match status" value="1"/>
</dbReference>
<keyword evidence="6 12" id="KW-0812">Transmembrane</keyword>
<evidence type="ECO:0000256" key="12">
    <source>
        <dbReference type="SAM" id="Phobius"/>
    </source>
</evidence>
<dbReference type="Pfam" id="PF00672">
    <property type="entry name" value="HAMP"/>
    <property type="match status" value="1"/>
</dbReference>
<proteinExistence type="predicted"/>
<keyword evidence="7" id="KW-0418">Kinase</keyword>
<evidence type="ECO:0000256" key="2">
    <source>
        <dbReference type="ARBA" id="ARBA00004370"/>
    </source>
</evidence>
<dbReference type="EMBL" id="BBZA01000245">
    <property type="protein sequence ID" value="GAP64371.1"/>
    <property type="molecule type" value="Genomic_DNA"/>
</dbReference>
<dbReference type="CDD" id="cd16922">
    <property type="entry name" value="HATPase_EvgS-ArcB-TorS-like"/>
    <property type="match status" value="1"/>
</dbReference>
<dbReference type="CDD" id="cd06225">
    <property type="entry name" value="HAMP"/>
    <property type="match status" value="1"/>
</dbReference>
<dbReference type="InterPro" id="IPR036097">
    <property type="entry name" value="HisK_dim/P_sf"/>
</dbReference>
<evidence type="ECO:0000256" key="1">
    <source>
        <dbReference type="ARBA" id="ARBA00000085"/>
    </source>
</evidence>
<evidence type="ECO:0000256" key="6">
    <source>
        <dbReference type="ARBA" id="ARBA00022692"/>
    </source>
</evidence>
<dbReference type="PANTHER" id="PTHR45436">
    <property type="entry name" value="SENSOR HISTIDINE KINASE YKOH"/>
    <property type="match status" value="1"/>
</dbReference>
<dbReference type="OrthoDB" id="9786919at2"/>
<evidence type="ECO:0000259" key="13">
    <source>
        <dbReference type="PROSITE" id="PS50109"/>
    </source>
</evidence>
<feature type="transmembrane region" description="Helical" evidence="12">
    <location>
        <begin position="158"/>
        <end position="177"/>
    </location>
</feature>
<dbReference type="SUPFAM" id="SSF47384">
    <property type="entry name" value="Homodimeric domain of signal transducing histidine kinase"/>
    <property type="match status" value="1"/>
</dbReference>
<evidence type="ECO:0000259" key="14">
    <source>
        <dbReference type="PROSITE" id="PS50885"/>
    </source>
</evidence>
<comment type="catalytic activity">
    <reaction evidence="1">
        <text>ATP + protein L-histidine = ADP + protein N-phospho-L-histidine.</text>
        <dbReference type="EC" id="2.7.13.3"/>
    </reaction>
</comment>
<evidence type="ECO:0000256" key="4">
    <source>
        <dbReference type="ARBA" id="ARBA00022553"/>
    </source>
</evidence>
<dbReference type="SUPFAM" id="SSF55874">
    <property type="entry name" value="ATPase domain of HSP90 chaperone/DNA topoisomerase II/histidine kinase"/>
    <property type="match status" value="1"/>
</dbReference>
<dbReference type="RefSeq" id="WP_054494061.1">
    <property type="nucleotide sequence ID" value="NZ_BBZA01000245.1"/>
</dbReference>
<evidence type="ECO:0000313" key="15">
    <source>
        <dbReference type="EMBL" id="GAP64371.1"/>
    </source>
</evidence>
<dbReference type="Gene3D" id="1.10.287.130">
    <property type="match status" value="1"/>
</dbReference>
<dbReference type="InterPro" id="IPR050428">
    <property type="entry name" value="TCS_sensor_his_kinase"/>
</dbReference>
<feature type="domain" description="Histidine kinase" evidence="13">
    <location>
        <begin position="275"/>
        <end position="492"/>
    </location>
</feature>
<dbReference type="InterPro" id="IPR004358">
    <property type="entry name" value="Sig_transdc_His_kin-like_C"/>
</dbReference>
<evidence type="ECO:0000256" key="11">
    <source>
        <dbReference type="SAM" id="MobiDB-lite"/>
    </source>
</evidence>
<keyword evidence="9" id="KW-0902">Two-component regulatory system</keyword>
<dbReference type="SMART" id="SM00387">
    <property type="entry name" value="HATPase_c"/>
    <property type="match status" value="1"/>
</dbReference>
<dbReference type="EC" id="2.7.13.3" evidence="3"/>
<keyword evidence="4" id="KW-0597">Phosphoprotein</keyword>
<dbReference type="SMART" id="SM00304">
    <property type="entry name" value="HAMP"/>
    <property type="match status" value="1"/>
</dbReference>
<accession>A0A0M8KAQ7</accession>
<name>A0A0M8KAQ7_9CHLR</name>
<dbReference type="PANTHER" id="PTHR45436:SF5">
    <property type="entry name" value="SENSOR HISTIDINE KINASE TRCS"/>
    <property type="match status" value="1"/>
</dbReference>
<dbReference type="FunFam" id="1.10.287.130:FF:000001">
    <property type="entry name" value="Two-component sensor histidine kinase"/>
    <property type="match status" value="1"/>
</dbReference>
<evidence type="ECO:0000256" key="7">
    <source>
        <dbReference type="ARBA" id="ARBA00022777"/>
    </source>
</evidence>
<dbReference type="Pfam" id="PF00512">
    <property type="entry name" value="HisKA"/>
    <property type="match status" value="1"/>
</dbReference>
<reference evidence="15 16" key="1">
    <citation type="journal article" date="2015" name="Genome Announc.">
        <title>Draft Genome Sequence of a Heterotrophic Facultative Anaerobic Thermophilic Bacterium, Ardenticatena maritima Strain 110ST.</title>
        <authorList>
            <person name="Kawaichi S."/>
            <person name="Yoshida T."/>
            <person name="Sako Y."/>
            <person name="Nakamura R."/>
        </authorList>
    </citation>
    <scope>NUCLEOTIDE SEQUENCE [LARGE SCALE GENOMIC DNA]</scope>
    <source>
        <strain evidence="15 16">110S</strain>
    </source>
</reference>
<evidence type="ECO:0000256" key="8">
    <source>
        <dbReference type="ARBA" id="ARBA00022989"/>
    </source>
</evidence>
<dbReference type="InterPro" id="IPR003594">
    <property type="entry name" value="HATPase_dom"/>
</dbReference>
<protein>
    <recommendedName>
        <fullName evidence="3">histidine kinase</fullName>
        <ecNumber evidence="3">2.7.13.3</ecNumber>
    </recommendedName>
</protein>
<comment type="subcellular location">
    <subcellularLocation>
        <location evidence="2">Membrane</location>
    </subcellularLocation>
</comment>
<dbReference type="InterPro" id="IPR003661">
    <property type="entry name" value="HisK_dim/P_dom"/>
</dbReference>
<feature type="region of interest" description="Disordered" evidence="11">
    <location>
        <begin position="497"/>
        <end position="526"/>
    </location>
</feature>
<dbReference type="Gene3D" id="6.10.340.10">
    <property type="match status" value="1"/>
</dbReference>
<keyword evidence="8 12" id="KW-1133">Transmembrane helix</keyword>